<dbReference type="OrthoDB" id="5870807at2759"/>
<reference evidence="2 3" key="1">
    <citation type="submission" date="2015-09" db="EMBL/GenBank/DDBJ databases">
        <title>Draft genome of the parasitic nematode Teladorsagia circumcincta isolate WARC Sus (inbred).</title>
        <authorList>
            <person name="Mitreva M."/>
        </authorList>
    </citation>
    <scope>NUCLEOTIDE SEQUENCE [LARGE SCALE GENOMIC DNA]</scope>
    <source>
        <strain evidence="2 3">S</strain>
    </source>
</reference>
<gene>
    <name evidence="2" type="ORF">TELCIR_24202</name>
</gene>
<dbReference type="SUPFAM" id="SSF55797">
    <property type="entry name" value="PR-1-like"/>
    <property type="match status" value="1"/>
</dbReference>
<accession>A0A2G9T8Y9</accession>
<dbReference type="Pfam" id="PF00188">
    <property type="entry name" value="CAP"/>
    <property type="match status" value="1"/>
</dbReference>
<protein>
    <submittedName>
        <fullName evidence="2">SCP-like protein</fullName>
    </submittedName>
</protein>
<dbReference type="CDD" id="cd05380">
    <property type="entry name" value="CAP_euk"/>
    <property type="match status" value="1"/>
</dbReference>
<evidence type="ECO:0000313" key="2">
    <source>
        <dbReference type="EMBL" id="PIO54436.1"/>
    </source>
</evidence>
<sequence>MCSDANGMTDELRNIFLNVHNEKRSLVALGKAENGGGIPGYAPKAKKMLKMVYDCAIEENTMEYLKKCNFAHSSREERPGLGQNIWEFSDNNYDKSAAAARVKW</sequence>
<evidence type="ECO:0000313" key="3">
    <source>
        <dbReference type="Proteomes" id="UP000230423"/>
    </source>
</evidence>
<dbReference type="Gene3D" id="3.40.33.10">
    <property type="entry name" value="CAP"/>
    <property type="match status" value="1"/>
</dbReference>
<dbReference type="Proteomes" id="UP000230423">
    <property type="component" value="Unassembled WGS sequence"/>
</dbReference>
<dbReference type="InterPro" id="IPR014044">
    <property type="entry name" value="CAP_dom"/>
</dbReference>
<feature type="domain" description="SCP" evidence="1">
    <location>
        <begin position="11"/>
        <end position="104"/>
    </location>
</feature>
<keyword evidence="3" id="KW-1185">Reference proteome</keyword>
<evidence type="ECO:0000259" key="1">
    <source>
        <dbReference type="SMART" id="SM00198"/>
    </source>
</evidence>
<dbReference type="InterPro" id="IPR035940">
    <property type="entry name" value="CAP_sf"/>
</dbReference>
<dbReference type="AlphaFoldDB" id="A0A2G9T8Y9"/>
<name>A0A2G9T8Y9_TELCI</name>
<proteinExistence type="predicted"/>
<dbReference type="SMART" id="SM00198">
    <property type="entry name" value="SCP"/>
    <property type="match status" value="1"/>
</dbReference>
<dbReference type="EMBL" id="KZ396838">
    <property type="protein sequence ID" value="PIO54436.1"/>
    <property type="molecule type" value="Genomic_DNA"/>
</dbReference>
<organism evidence="2 3">
    <name type="scientific">Teladorsagia circumcincta</name>
    <name type="common">Brown stomach worm</name>
    <name type="synonym">Ostertagia circumcincta</name>
    <dbReference type="NCBI Taxonomy" id="45464"/>
    <lineage>
        <taxon>Eukaryota</taxon>
        <taxon>Metazoa</taxon>
        <taxon>Ecdysozoa</taxon>
        <taxon>Nematoda</taxon>
        <taxon>Chromadorea</taxon>
        <taxon>Rhabditida</taxon>
        <taxon>Rhabditina</taxon>
        <taxon>Rhabditomorpha</taxon>
        <taxon>Strongyloidea</taxon>
        <taxon>Trichostrongylidae</taxon>
        <taxon>Teladorsagia</taxon>
    </lineage>
</organism>